<protein>
    <submittedName>
        <fullName evidence="1">Uncharacterized protein</fullName>
    </submittedName>
</protein>
<dbReference type="AlphaFoldDB" id="A0AAE1CUC8"/>
<comment type="caution">
    <text evidence="1">The sequence shown here is derived from an EMBL/GenBank/DDBJ whole genome shotgun (WGS) entry which is preliminary data.</text>
</comment>
<dbReference type="Proteomes" id="UP001283361">
    <property type="component" value="Unassembled WGS sequence"/>
</dbReference>
<dbReference type="EMBL" id="JAWDGP010006800">
    <property type="protein sequence ID" value="KAK3735337.1"/>
    <property type="molecule type" value="Genomic_DNA"/>
</dbReference>
<proteinExistence type="predicted"/>
<accession>A0AAE1CUC8</accession>
<evidence type="ECO:0000313" key="2">
    <source>
        <dbReference type="Proteomes" id="UP001283361"/>
    </source>
</evidence>
<reference evidence="1" key="1">
    <citation type="journal article" date="2023" name="G3 (Bethesda)">
        <title>A reference genome for the long-term kleptoplast-retaining sea slug Elysia crispata morphotype clarki.</title>
        <authorList>
            <person name="Eastman K.E."/>
            <person name="Pendleton A.L."/>
            <person name="Shaikh M.A."/>
            <person name="Suttiyut T."/>
            <person name="Ogas R."/>
            <person name="Tomko P."/>
            <person name="Gavelis G."/>
            <person name="Widhalm J.R."/>
            <person name="Wisecaver J.H."/>
        </authorList>
    </citation>
    <scope>NUCLEOTIDE SEQUENCE</scope>
    <source>
        <strain evidence="1">ECLA1</strain>
    </source>
</reference>
<keyword evidence="2" id="KW-1185">Reference proteome</keyword>
<evidence type="ECO:0000313" key="1">
    <source>
        <dbReference type="EMBL" id="KAK3735337.1"/>
    </source>
</evidence>
<name>A0AAE1CUC8_9GAST</name>
<organism evidence="1 2">
    <name type="scientific">Elysia crispata</name>
    <name type="common">lettuce slug</name>
    <dbReference type="NCBI Taxonomy" id="231223"/>
    <lineage>
        <taxon>Eukaryota</taxon>
        <taxon>Metazoa</taxon>
        <taxon>Spiralia</taxon>
        <taxon>Lophotrochozoa</taxon>
        <taxon>Mollusca</taxon>
        <taxon>Gastropoda</taxon>
        <taxon>Heterobranchia</taxon>
        <taxon>Euthyneura</taxon>
        <taxon>Panpulmonata</taxon>
        <taxon>Sacoglossa</taxon>
        <taxon>Placobranchoidea</taxon>
        <taxon>Plakobranchidae</taxon>
        <taxon>Elysia</taxon>
    </lineage>
</organism>
<gene>
    <name evidence="1" type="ORF">RRG08_019752</name>
</gene>
<sequence length="107" mass="12226">MVQICPLYYRKDISHLGTPRDVLFAELCGSNHLSIQLLVYHCGIVWFKSFEYTAAGVALRNCVVQITPLYSCWCTTAEPCRSNHSTLLPLVYDCGTLWFKSLHYYNG</sequence>